<sequence>MNVINPQSPPRLFGIIKPAKSTRKAKALLFVCFVSALSTAVTLFRTLEQDLMKHNWHEVGRSSLKYDLPPSFVFEPSLDERPPKSRAVITTLFTANPFYRDGFRRDSDWFFTGAYFQAYTFLHNNITRIQPHDDAEFVVMVTDMVSKDFKTALLDLGTRVLTVPVIEIEGRKKNDGDKYQYLYTKLNMFRLEPVYDAILFLDVDLSFLHKPVMNIFNYITPARSYPYNSTTPSRTRRLLYFGSTPEWKRGYGAFNSGLQLLTPSEQRFQELFRLAQDPNYARYGDQGLLNQYFHPSGAQPVHLLPQILNTHHLTERNSTDIESAVGFHSKFWSECRLLSDASKPVWKMWQQHSVKLRGLQMRKLEKTRGYDNVTLMPAIPDTCEEWQSVAASRSGHFLKMAIVSFGGAVESIESHRRYASTYEQASHFHVSNKNNNSANVLWAQLRKAAELMDRYEWVWFPHAQATFKPAQRALHFELAEFRKGHAHIVTFGDCMNASLSAGFLVSRGGAKKLDGFLAEFPMLESSEDAEVWQRLVAEFTKNGGHASVKNMTRTLIYDVDCSGNKAGLLPVRG</sequence>
<dbReference type="Gene3D" id="3.90.550.10">
    <property type="entry name" value="Spore Coat Polysaccharide Biosynthesis Protein SpsA, Chain A"/>
    <property type="match status" value="1"/>
</dbReference>
<evidence type="ECO:0000313" key="2">
    <source>
        <dbReference type="EMBL" id="TPX75972.1"/>
    </source>
</evidence>
<comment type="caution">
    <text evidence="2">The sequence shown here is derived from an EMBL/GenBank/DDBJ whole genome shotgun (WGS) entry which is preliminary data.</text>
</comment>
<dbReference type="AlphaFoldDB" id="A0A507FID0"/>
<feature type="transmembrane region" description="Helical" evidence="1">
    <location>
        <begin position="27"/>
        <end position="47"/>
    </location>
</feature>
<gene>
    <name evidence="2" type="ORF">CcCBS67573_g02772</name>
</gene>
<dbReference type="InterPro" id="IPR050587">
    <property type="entry name" value="GNT1/Glycosyltrans_8"/>
</dbReference>
<keyword evidence="1" id="KW-1133">Transmembrane helix</keyword>
<dbReference type="Proteomes" id="UP000320333">
    <property type="component" value="Unassembled WGS sequence"/>
</dbReference>
<dbReference type="OrthoDB" id="2014201at2759"/>
<keyword evidence="1" id="KW-0812">Transmembrane</keyword>
<evidence type="ECO:0000256" key="1">
    <source>
        <dbReference type="SAM" id="Phobius"/>
    </source>
</evidence>
<keyword evidence="1" id="KW-0472">Membrane</keyword>
<protein>
    <recommendedName>
        <fullName evidence="4">Nucleotide-diphospho-sugar transferase domain-containing protein</fullName>
    </recommendedName>
</protein>
<evidence type="ECO:0008006" key="4">
    <source>
        <dbReference type="Google" id="ProtNLM"/>
    </source>
</evidence>
<reference evidence="2 3" key="1">
    <citation type="journal article" date="2019" name="Sci. Rep.">
        <title>Comparative genomics of chytrid fungi reveal insights into the obligate biotrophic and pathogenic lifestyle of Synchytrium endobioticum.</title>
        <authorList>
            <person name="van de Vossenberg B.T.L.H."/>
            <person name="Warris S."/>
            <person name="Nguyen H.D.T."/>
            <person name="van Gent-Pelzer M.P.E."/>
            <person name="Joly D.L."/>
            <person name="van de Geest H.C."/>
            <person name="Bonants P.J.M."/>
            <person name="Smith D.S."/>
            <person name="Levesque C.A."/>
            <person name="van der Lee T.A.J."/>
        </authorList>
    </citation>
    <scope>NUCLEOTIDE SEQUENCE [LARGE SCALE GENOMIC DNA]</scope>
    <source>
        <strain evidence="2 3">CBS 675.73</strain>
    </source>
</reference>
<dbReference type="InterPro" id="IPR029044">
    <property type="entry name" value="Nucleotide-diphossugar_trans"/>
</dbReference>
<proteinExistence type="predicted"/>
<evidence type="ECO:0000313" key="3">
    <source>
        <dbReference type="Proteomes" id="UP000320333"/>
    </source>
</evidence>
<dbReference type="STRING" id="246404.A0A507FID0"/>
<organism evidence="2 3">
    <name type="scientific">Chytriomyces confervae</name>
    <dbReference type="NCBI Taxonomy" id="246404"/>
    <lineage>
        <taxon>Eukaryota</taxon>
        <taxon>Fungi</taxon>
        <taxon>Fungi incertae sedis</taxon>
        <taxon>Chytridiomycota</taxon>
        <taxon>Chytridiomycota incertae sedis</taxon>
        <taxon>Chytridiomycetes</taxon>
        <taxon>Chytridiales</taxon>
        <taxon>Chytriomycetaceae</taxon>
        <taxon>Chytriomyces</taxon>
    </lineage>
</organism>
<dbReference type="SUPFAM" id="SSF53448">
    <property type="entry name" value="Nucleotide-diphospho-sugar transferases"/>
    <property type="match status" value="1"/>
</dbReference>
<accession>A0A507FID0</accession>
<name>A0A507FID0_9FUNG</name>
<dbReference type="EMBL" id="QEAP01000062">
    <property type="protein sequence ID" value="TPX75972.1"/>
    <property type="molecule type" value="Genomic_DNA"/>
</dbReference>
<dbReference type="PANTHER" id="PTHR11183">
    <property type="entry name" value="GLYCOGENIN SUBFAMILY MEMBER"/>
    <property type="match status" value="1"/>
</dbReference>
<keyword evidence="3" id="KW-1185">Reference proteome</keyword>